<comment type="caution">
    <text evidence="2">The sequence shown here is derived from an EMBL/GenBank/DDBJ whole genome shotgun (WGS) entry which is preliminary data.</text>
</comment>
<dbReference type="Proteomes" id="UP000603141">
    <property type="component" value="Unassembled WGS sequence"/>
</dbReference>
<keyword evidence="1" id="KW-0472">Membrane</keyword>
<organism evidence="2 3">
    <name type="scientific">Luteolibacter pohnpeiensis</name>
    <dbReference type="NCBI Taxonomy" id="454153"/>
    <lineage>
        <taxon>Bacteria</taxon>
        <taxon>Pseudomonadati</taxon>
        <taxon>Verrucomicrobiota</taxon>
        <taxon>Verrucomicrobiia</taxon>
        <taxon>Verrucomicrobiales</taxon>
        <taxon>Verrucomicrobiaceae</taxon>
        <taxon>Luteolibacter</taxon>
    </lineage>
</organism>
<feature type="transmembrane region" description="Helical" evidence="1">
    <location>
        <begin position="6"/>
        <end position="39"/>
    </location>
</feature>
<feature type="transmembrane region" description="Helical" evidence="1">
    <location>
        <begin position="91"/>
        <end position="115"/>
    </location>
</feature>
<proteinExistence type="predicted"/>
<sequence length="148" mass="15527">MVVFGLIALLIVLVLMGVGIAIGLFACLILSALMALGVISSSLVIGFKSGKYSHGIRAFFLQCGVVAGLPAGCVCTWLAVKIFDIPIQSWIAIGAGALAGALAGLLTGLVLDQLFRLFIQQLRKQVAARKMKRLPNVPKDAIDAQPLP</sequence>
<protein>
    <submittedName>
        <fullName evidence="2">Uncharacterized protein</fullName>
    </submittedName>
</protein>
<feature type="transmembrane region" description="Helical" evidence="1">
    <location>
        <begin position="59"/>
        <end position="79"/>
    </location>
</feature>
<reference evidence="2" key="1">
    <citation type="submission" date="2021-01" db="EMBL/GenBank/DDBJ databases">
        <title>Modified the classification status of verrucomicrobia.</title>
        <authorList>
            <person name="Feng X."/>
        </authorList>
    </citation>
    <scope>NUCLEOTIDE SEQUENCE</scope>
    <source>
        <strain evidence="2">KCTC 22041</strain>
    </source>
</reference>
<dbReference type="EMBL" id="JAENIJ010000001">
    <property type="protein sequence ID" value="MBK1880943.1"/>
    <property type="molecule type" value="Genomic_DNA"/>
</dbReference>
<gene>
    <name evidence="2" type="ORF">JIN85_00870</name>
</gene>
<accession>A0A934VUN4</accession>
<dbReference type="AlphaFoldDB" id="A0A934VUN4"/>
<evidence type="ECO:0000256" key="1">
    <source>
        <dbReference type="SAM" id="Phobius"/>
    </source>
</evidence>
<evidence type="ECO:0000313" key="3">
    <source>
        <dbReference type="Proteomes" id="UP000603141"/>
    </source>
</evidence>
<dbReference type="RefSeq" id="WP_200266631.1">
    <property type="nucleotide sequence ID" value="NZ_JAENIJ010000001.1"/>
</dbReference>
<keyword evidence="3" id="KW-1185">Reference proteome</keyword>
<keyword evidence="1" id="KW-1133">Transmembrane helix</keyword>
<keyword evidence="1" id="KW-0812">Transmembrane</keyword>
<name>A0A934VUN4_9BACT</name>
<evidence type="ECO:0000313" key="2">
    <source>
        <dbReference type="EMBL" id="MBK1880943.1"/>
    </source>
</evidence>